<dbReference type="AlphaFoldDB" id="A0A834LPS4"/>
<evidence type="ECO:0000256" key="5">
    <source>
        <dbReference type="ARBA" id="ARBA00023163"/>
    </source>
</evidence>
<feature type="region of interest" description="Disordered" evidence="7">
    <location>
        <begin position="110"/>
        <end position="132"/>
    </location>
</feature>
<evidence type="ECO:0000256" key="1">
    <source>
        <dbReference type="ARBA" id="ARBA00004123"/>
    </source>
</evidence>
<protein>
    <recommendedName>
        <fullName evidence="8">HTH myb-type domain-containing protein</fullName>
    </recommendedName>
</protein>
<proteinExistence type="inferred from homology"/>
<feature type="compositionally biased region" description="Polar residues" evidence="7">
    <location>
        <begin position="416"/>
        <end position="426"/>
    </location>
</feature>
<evidence type="ECO:0000259" key="8">
    <source>
        <dbReference type="PROSITE" id="PS51294"/>
    </source>
</evidence>
<dbReference type="EMBL" id="WJXA01000005">
    <property type="protein sequence ID" value="KAF7142960.1"/>
    <property type="molecule type" value="Genomic_DNA"/>
</dbReference>
<comment type="similarity">
    <text evidence="2">Belongs to the MYB-CC family.</text>
</comment>
<reference evidence="9" key="1">
    <citation type="submission" date="2019-11" db="EMBL/GenBank/DDBJ databases">
        <authorList>
            <person name="Liu Y."/>
            <person name="Hou J."/>
            <person name="Li T.-Q."/>
            <person name="Guan C.-H."/>
            <person name="Wu X."/>
            <person name="Wu H.-Z."/>
            <person name="Ling F."/>
            <person name="Zhang R."/>
            <person name="Shi X.-G."/>
            <person name="Ren J.-P."/>
            <person name="Chen E.-F."/>
            <person name="Sun J.-M."/>
        </authorList>
    </citation>
    <scope>NUCLEOTIDE SEQUENCE</scope>
    <source>
        <strain evidence="9">Adult_tree_wgs_1</strain>
        <tissue evidence="9">Leaves</tissue>
    </source>
</reference>
<dbReference type="PROSITE" id="PS51294">
    <property type="entry name" value="HTH_MYB"/>
    <property type="match status" value="1"/>
</dbReference>
<evidence type="ECO:0000256" key="2">
    <source>
        <dbReference type="ARBA" id="ARBA00006783"/>
    </source>
</evidence>
<dbReference type="InterPro" id="IPR046955">
    <property type="entry name" value="PHR1-like"/>
</dbReference>
<feature type="region of interest" description="Disordered" evidence="7">
    <location>
        <begin position="300"/>
        <end position="320"/>
    </location>
</feature>
<keyword evidence="6" id="KW-0539">Nucleus</keyword>
<evidence type="ECO:0000313" key="9">
    <source>
        <dbReference type="EMBL" id="KAF7142960.1"/>
    </source>
</evidence>
<evidence type="ECO:0000256" key="7">
    <source>
        <dbReference type="SAM" id="MobiDB-lite"/>
    </source>
</evidence>
<dbReference type="InterPro" id="IPR009057">
    <property type="entry name" value="Homeodomain-like_sf"/>
</dbReference>
<dbReference type="Gene3D" id="1.10.10.60">
    <property type="entry name" value="Homeodomain-like"/>
    <property type="match status" value="1"/>
</dbReference>
<keyword evidence="4" id="KW-0175">Coiled coil</keyword>
<evidence type="ECO:0000256" key="4">
    <source>
        <dbReference type="ARBA" id="ARBA00023054"/>
    </source>
</evidence>
<dbReference type="GO" id="GO:0005634">
    <property type="term" value="C:nucleus"/>
    <property type="evidence" value="ECO:0007669"/>
    <property type="project" value="UniProtKB-SubCell"/>
</dbReference>
<dbReference type="OrthoDB" id="551907at2759"/>
<dbReference type="PANTHER" id="PTHR31499:SF80">
    <property type="entry name" value="HTH MYB-TYPE DOMAIN-CONTAINING PROTEIN"/>
    <property type="match status" value="1"/>
</dbReference>
<evidence type="ECO:0000256" key="3">
    <source>
        <dbReference type="ARBA" id="ARBA00023015"/>
    </source>
</evidence>
<feature type="compositionally biased region" description="Basic and acidic residues" evidence="7">
    <location>
        <begin position="393"/>
        <end position="403"/>
    </location>
</feature>
<comment type="subcellular location">
    <subcellularLocation>
        <location evidence="1">Nucleus</location>
    </subcellularLocation>
</comment>
<dbReference type="PANTHER" id="PTHR31499">
    <property type="entry name" value="MYB FAMILY TRANSCRIPTION FACTOR PHL11"/>
    <property type="match status" value="1"/>
</dbReference>
<dbReference type="NCBIfam" id="TIGR01557">
    <property type="entry name" value="myb_SHAQKYF"/>
    <property type="match status" value="1"/>
</dbReference>
<dbReference type="FunFam" id="1.10.10.60:FF:000002">
    <property type="entry name" value="Myb family transcription factor"/>
    <property type="match status" value="1"/>
</dbReference>
<dbReference type="Pfam" id="PF14379">
    <property type="entry name" value="Myb_CC_LHEQLE"/>
    <property type="match status" value="1"/>
</dbReference>
<dbReference type="GO" id="GO:0003700">
    <property type="term" value="F:DNA-binding transcription factor activity"/>
    <property type="evidence" value="ECO:0007669"/>
    <property type="project" value="InterPro"/>
</dbReference>
<sequence>MQRSGEKQLSNMDVSGAMSSSLPVFRTPLEEKYPKLPDTFHFSSEHELMTHSISPRSTLLASKTGTVGHMFSSASSLPPDVHFSSVSPQARYPSDAPFISQTSGDGTSFPPIQSSHTGVQSTPLTNYPKESNDMSWTTDSLQSFLDFPENVLMQTGQVESTIGIMASEDHAKRINWQEWAELIDVDDALESDWSDILGDVNVQDPKPKVIEPSADLSARQPQDLHHSIASTETCPVTSPLSSAAQTKARMRWTPELHELFVEAVNKLGGSEKATPKGVLKLMNVESLTIYHVKSHLQKFRTARHKPESSEGTSEKKSTSIEEITSLDLKTILMPKPGTQLCSSNSDIRSMGITEALRMQMEVQKRLHEQLEIQRNLQLRIEEQGRHLQMMFEKQKKVDDERSKSSSSNPVEPPTPLSSTMESSHANSKLEASDKDNANGSHALDEISQYSSTSKTAPESIIVNDLDPDFRGSSPRPTKRARGDETTVIIN</sequence>
<feature type="compositionally biased region" description="Basic and acidic residues" evidence="7">
    <location>
        <begin position="304"/>
        <end position="319"/>
    </location>
</feature>
<feature type="region of interest" description="Disordered" evidence="7">
    <location>
        <begin position="393"/>
        <end position="490"/>
    </location>
</feature>
<dbReference type="InterPro" id="IPR001005">
    <property type="entry name" value="SANT/Myb"/>
</dbReference>
<dbReference type="InterPro" id="IPR006447">
    <property type="entry name" value="Myb_dom_plants"/>
</dbReference>
<keyword evidence="5" id="KW-0804">Transcription</keyword>
<dbReference type="GO" id="GO:0003677">
    <property type="term" value="F:DNA binding"/>
    <property type="evidence" value="ECO:0007669"/>
    <property type="project" value="InterPro"/>
</dbReference>
<dbReference type="InterPro" id="IPR025756">
    <property type="entry name" value="Myb_CC_LHEQLE"/>
</dbReference>
<dbReference type="InterPro" id="IPR017930">
    <property type="entry name" value="Myb_dom"/>
</dbReference>
<keyword evidence="3" id="KW-0805">Transcription regulation</keyword>
<dbReference type="SUPFAM" id="SSF46689">
    <property type="entry name" value="Homeodomain-like"/>
    <property type="match status" value="1"/>
</dbReference>
<dbReference type="Proteomes" id="UP000626092">
    <property type="component" value="Unassembled WGS sequence"/>
</dbReference>
<name>A0A834LPS4_RHOSS</name>
<accession>A0A834LPS4</accession>
<organism evidence="9 10">
    <name type="scientific">Rhododendron simsii</name>
    <name type="common">Sims's rhododendron</name>
    <dbReference type="NCBI Taxonomy" id="118357"/>
    <lineage>
        <taxon>Eukaryota</taxon>
        <taxon>Viridiplantae</taxon>
        <taxon>Streptophyta</taxon>
        <taxon>Embryophyta</taxon>
        <taxon>Tracheophyta</taxon>
        <taxon>Spermatophyta</taxon>
        <taxon>Magnoliopsida</taxon>
        <taxon>eudicotyledons</taxon>
        <taxon>Gunneridae</taxon>
        <taxon>Pentapetalae</taxon>
        <taxon>asterids</taxon>
        <taxon>Ericales</taxon>
        <taxon>Ericaceae</taxon>
        <taxon>Ericoideae</taxon>
        <taxon>Rhodoreae</taxon>
        <taxon>Rhododendron</taxon>
    </lineage>
</organism>
<feature type="domain" description="HTH myb-type" evidence="8">
    <location>
        <begin position="244"/>
        <end position="304"/>
    </location>
</feature>
<feature type="compositionally biased region" description="Polar residues" evidence="7">
    <location>
        <begin position="447"/>
        <end position="456"/>
    </location>
</feature>
<keyword evidence="10" id="KW-1185">Reference proteome</keyword>
<dbReference type="Pfam" id="PF00249">
    <property type="entry name" value="Myb_DNA-binding"/>
    <property type="match status" value="1"/>
</dbReference>
<comment type="caution">
    <text evidence="9">The sequence shown here is derived from an EMBL/GenBank/DDBJ whole genome shotgun (WGS) entry which is preliminary data.</text>
</comment>
<evidence type="ECO:0000256" key="6">
    <source>
        <dbReference type="ARBA" id="ARBA00023242"/>
    </source>
</evidence>
<gene>
    <name evidence="9" type="ORF">RHSIM_Rhsim05G0171800</name>
</gene>
<evidence type="ECO:0000313" key="10">
    <source>
        <dbReference type="Proteomes" id="UP000626092"/>
    </source>
</evidence>